<evidence type="ECO:0000256" key="7">
    <source>
        <dbReference type="ARBA" id="ARBA00022792"/>
    </source>
</evidence>
<keyword evidence="5" id="KW-0479">Metal-binding</keyword>
<evidence type="ECO:0000256" key="2">
    <source>
        <dbReference type="ARBA" id="ARBA00006375"/>
    </source>
</evidence>
<evidence type="ECO:0000256" key="10">
    <source>
        <dbReference type="ARBA" id="ARBA00023128"/>
    </source>
</evidence>
<dbReference type="GO" id="GO:0005347">
    <property type="term" value="F:ATP transmembrane transporter activity"/>
    <property type="evidence" value="ECO:0000318"/>
    <property type="project" value="GO_Central"/>
</dbReference>
<dbReference type="PANTHER" id="PTHR24089">
    <property type="entry name" value="SOLUTE CARRIER FAMILY 25"/>
    <property type="match status" value="1"/>
</dbReference>
<dbReference type="InterPro" id="IPR018108">
    <property type="entry name" value="MCP_transmembrane"/>
</dbReference>
<reference evidence="15 16" key="1">
    <citation type="journal article" date="2008" name="Nature">
        <title>The genome of the choanoflagellate Monosiga brevicollis and the origin of metazoans.</title>
        <authorList>
            <consortium name="JGI Sequencing"/>
            <person name="King N."/>
            <person name="Westbrook M.J."/>
            <person name="Young S.L."/>
            <person name="Kuo A."/>
            <person name="Abedin M."/>
            <person name="Chapman J."/>
            <person name="Fairclough S."/>
            <person name="Hellsten U."/>
            <person name="Isogai Y."/>
            <person name="Letunic I."/>
            <person name="Marr M."/>
            <person name="Pincus D."/>
            <person name="Putnam N."/>
            <person name="Rokas A."/>
            <person name="Wright K.J."/>
            <person name="Zuzow R."/>
            <person name="Dirks W."/>
            <person name="Good M."/>
            <person name="Goodstein D."/>
            <person name="Lemons D."/>
            <person name="Li W."/>
            <person name="Lyons J.B."/>
            <person name="Morris A."/>
            <person name="Nichols S."/>
            <person name="Richter D.J."/>
            <person name="Salamov A."/>
            <person name="Bork P."/>
            <person name="Lim W.A."/>
            <person name="Manning G."/>
            <person name="Miller W.T."/>
            <person name="McGinnis W."/>
            <person name="Shapiro H."/>
            <person name="Tjian R."/>
            <person name="Grigoriev I.V."/>
            <person name="Rokhsar D."/>
        </authorList>
    </citation>
    <scope>NUCLEOTIDE SEQUENCE [LARGE SCALE GENOMIC DNA]</scope>
    <source>
        <strain evidence="16">MX1 / ATCC 50154</strain>
    </source>
</reference>
<keyword evidence="10" id="KW-0496">Mitochondrion</keyword>
<dbReference type="KEGG" id="mbr:MONBRDRAFT_16512"/>
<evidence type="ECO:0000256" key="11">
    <source>
        <dbReference type="ARBA" id="ARBA00023136"/>
    </source>
</evidence>
<dbReference type="eggNOG" id="KOG0036">
    <property type="taxonomic scope" value="Eukaryota"/>
</dbReference>
<evidence type="ECO:0000256" key="13">
    <source>
        <dbReference type="RuleBase" id="RU000488"/>
    </source>
</evidence>
<gene>
    <name evidence="15" type="ORF">MONBRDRAFT_16512</name>
</gene>
<dbReference type="InterPro" id="IPR002067">
    <property type="entry name" value="MCP"/>
</dbReference>
<dbReference type="Proteomes" id="UP000001357">
    <property type="component" value="Unassembled WGS sequence"/>
</dbReference>
<dbReference type="PROSITE" id="PS50920">
    <property type="entry name" value="SOLCAR"/>
    <property type="match status" value="3"/>
</dbReference>
<dbReference type="InterPro" id="IPR011992">
    <property type="entry name" value="EF-hand-dom_pair"/>
</dbReference>
<evidence type="ECO:0000256" key="12">
    <source>
        <dbReference type="PROSITE-ProRule" id="PRU00282"/>
    </source>
</evidence>
<evidence type="ECO:0000256" key="9">
    <source>
        <dbReference type="ARBA" id="ARBA00022989"/>
    </source>
</evidence>
<accession>A9UXC0</accession>
<keyword evidence="7" id="KW-0999">Mitochondrion inner membrane</keyword>
<name>A9UXC0_MONBE</name>
<dbReference type="GO" id="GO:0005743">
    <property type="term" value="C:mitochondrial inner membrane"/>
    <property type="evidence" value="ECO:0007669"/>
    <property type="project" value="UniProtKB-SubCell"/>
</dbReference>
<dbReference type="STRING" id="81824.A9UXC0"/>
<evidence type="ECO:0000259" key="14">
    <source>
        <dbReference type="PROSITE" id="PS50222"/>
    </source>
</evidence>
<dbReference type="RefSeq" id="XP_001745129.1">
    <property type="nucleotide sequence ID" value="XM_001745077.1"/>
</dbReference>
<keyword evidence="8" id="KW-0106">Calcium</keyword>
<comment type="subcellular location">
    <subcellularLocation>
        <location evidence="1">Mitochondrion inner membrane</location>
        <topology evidence="1">Multi-pass membrane protein</topology>
    </subcellularLocation>
</comment>
<dbReference type="GO" id="GO:0015867">
    <property type="term" value="P:ATP transport"/>
    <property type="evidence" value="ECO:0000318"/>
    <property type="project" value="GO_Central"/>
</dbReference>
<dbReference type="PRINTS" id="PR00926">
    <property type="entry name" value="MITOCARRIER"/>
</dbReference>
<evidence type="ECO:0000313" key="15">
    <source>
        <dbReference type="EMBL" id="EDQ90362.1"/>
    </source>
</evidence>
<feature type="domain" description="EF-hand" evidence="14">
    <location>
        <begin position="13"/>
        <end position="48"/>
    </location>
</feature>
<evidence type="ECO:0000256" key="4">
    <source>
        <dbReference type="ARBA" id="ARBA00022692"/>
    </source>
</evidence>
<sequence length="408" mass="45615">EVDWEEFSAWCLEKERLLRQVFDAIDHEQDGDLQASEIRAALMQLNMDASEDMVERMLGILDQDRNGSISWHEWRHEMMLAPTAHVQDVFRYWALIAGHDLYESGEDQVPTLPRWWRTLIAGGIAGAVSRTCTAPLDRLKLLMHVTAGDKQFGLIQGFKYMLKEGGVKSMWRGNGVNVLKITPESAIKFFAWEQAKAAIYSSDDPREVDPVERVMAGSIAGVIAQVSIFPFEVVKTRLATAKTGQYGGIANCLHRLYLEGGIPRFYRGLQPAIIGMIPYAGIDLAVYETLKSVYEARYERSTLAILGFGLVSSCCGQLASYPLALVRTRLQADPQNNNNMVQELRDVLQKGGPRALYRGIGANFLKAGPAVSIRYGHRLADAPNPLVCLRPRKFKFKVLGHSHYLVSS</sequence>
<dbReference type="Gene3D" id="1.50.40.10">
    <property type="entry name" value="Mitochondrial carrier domain"/>
    <property type="match status" value="1"/>
</dbReference>
<dbReference type="PROSITE" id="PS50222">
    <property type="entry name" value="EF_HAND_2"/>
    <property type="match status" value="2"/>
</dbReference>
<protein>
    <recommendedName>
        <fullName evidence="14">EF-hand domain-containing protein</fullName>
    </recommendedName>
</protein>
<evidence type="ECO:0000256" key="8">
    <source>
        <dbReference type="ARBA" id="ARBA00022837"/>
    </source>
</evidence>
<dbReference type="CDD" id="cd00051">
    <property type="entry name" value="EFh"/>
    <property type="match status" value="1"/>
</dbReference>
<evidence type="ECO:0000256" key="1">
    <source>
        <dbReference type="ARBA" id="ARBA00004448"/>
    </source>
</evidence>
<feature type="non-terminal residue" evidence="15">
    <location>
        <position position="1"/>
    </location>
</feature>
<comment type="similarity">
    <text evidence="2 13">Belongs to the mitochondrial carrier (TC 2.A.29) family.</text>
</comment>
<dbReference type="SUPFAM" id="SSF47473">
    <property type="entry name" value="EF-hand"/>
    <property type="match status" value="1"/>
</dbReference>
<evidence type="ECO:0000256" key="3">
    <source>
        <dbReference type="ARBA" id="ARBA00022448"/>
    </source>
</evidence>
<feature type="repeat" description="Solcar" evidence="12">
    <location>
        <begin position="300"/>
        <end position="384"/>
    </location>
</feature>
<feature type="domain" description="EF-hand" evidence="14">
    <location>
        <begin position="49"/>
        <end position="84"/>
    </location>
</feature>
<dbReference type="GO" id="GO:0005509">
    <property type="term" value="F:calcium ion binding"/>
    <property type="evidence" value="ECO:0007669"/>
    <property type="project" value="InterPro"/>
</dbReference>
<dbReference type="InParanoid" id="A9UXC0"/>
<dbReference type="OMA" id="MFHSLDH"/>
<proteinExistence type="inferred from homology"/>
<dbReference type="GO" id="GO:0015866">
    <property type="term" value="P:ADP transport"/>
    <property type="evidence" value="ECO:0000318"/>
    <property type="project" value="GO_Central"/>
</dbReference>
<dbReference type="Pfam" id="PF00153">
    <property type="entry name" value="Mito_carr"/>
    <property type="match status" value="3"/>
</dbReference>
<feature type="repeat" description="Solcar" evidence="12">
    <location>
        <begin position="113"/>
        <end position="198"/>
    </location>
</feature>
<evidence type="ECO:0000256" key="6">
    <source>
        <dbReference type="ARBA" id="ARBA00022737"/>
    </source>
</evidence>
<keyword evidence="6" id="KW-0677">Repeat</keyword>
<keyword evidence="16" id="KW-1185">Reference proteome</keyword>
<keyword evidence="3 13" id="KW-0813">Transport</keyword>
<evidence type="ECO:0000313" key="16">
    <source>
        <dbReference type="Proteomes" id="UP000001357"/>
    </source>
</evidence>
<dbReference type="InterPro" id="IPR002048">
    <property type="entry name" value="EF_hand_dom"/>
</dbReference>
<dbReference type="SUPFAM" id="SSF103506">
    <property type="entry name" value="Mitochondrial carrier"/>
    <property type="match status" value="1"/>
</dbReference>
<evidence type="ECO:0000256" key="5">
    <source>
        <dbReference type="ARBA" id="ARBA00022723"/>
    </source>
</evidence>
<dbReference type="FunFam" id="1.50.40.10:FF:000016">
    <property type="entry name" value="Solute carrier family 25 member 23"/>
    <property type="match status" value="1"/>
</dbReference>
<keyword evidence="4 12" id="KW-0812">Transmembrane</keyword>
<dbReference type="Gene3D" id="1.10.238.10">
    <property type="entry name" value="EF-hand"/>
    <property type="match status" value="1"/>
</dbReference>
<feature type="repeat" description="Solcar" evidence="12">
    <location>
        <begin position="208"/>
        <end position="293"/>
    </location>
</feature>
<dbReference type="Pfam" id="PF13499">
    <property type="entry name" value="EF-hand_7"/>
    <property type="match status" value="1"/>
</dbReference>
<keyword evidence="11 12" id="KW-0472">Membrane</keyword>
<keyword evidence="9" id="KW-1133">Transmembrane helix</keyword>
<dbReference type="EMBL" id="CH991548">
    <property type="protein sequence ID" value="EDQ90362.1"/>
    <property type="molecule type" value="Genomic_DNA"/>
</dbReference>
<dbReference type="FunCoup" id="A9UXC0">
    <property type="interactions" value="1514"/>
</dbReference>
<organism evidence="15 16">
    <name type="scientific">Monosiga brevicollis</name>
    <name type="common">Choanoflagellate</name>
    <dbReference type="NCBI Taxonomy" id="81824"/>
    <lineage>
        <taxon>Eukaryota</taxon>
        <taxon>Choanoflagellata</taxon>
        <taxon>Craspedida</taxon>
        <taxon>Salpingoecidae</taxon>
        <taxon>Monosiga</taxon>
    </lineage>
</organism>
<dbReference type="InterPro" id="IPR023395">
    <property type="entry name" value="MCP_dom_sf"/>
</dbReference>
<dbReference type="AlphaFoldDB" id="A9UXC0"/>
<dbReference type="PROSITE" id="PS00018">
    <property type="entry name" value="EF_HAND_1"/>
    <property type="match status" value="1"/>
</dbReference>
<dbReference type="InterPro" id="IPR018247">
    <property type="entry name" value="EF_Hand_1_Ca_BS"/>
</dbReference>
<dbReference type="GeneID" id="5890071"/>